<name>A0A0D3DI08_BRAOL</name>
<reference evidence="2" key="2">
    <citation type="submission" date="2015-03" db="UniProtKB">
        <authorList>
            <consortium name="EnsemblPlants"/>
        </authorList>
    </citation>
    <scope>IDENTIFICATION</scope>
</reference>
<dbReference type="HOGENOM" id="CLU_2629084_0_0_1"/>
<keyword evidence="1" id="KW-0812">Transmembrane</keyword>
<organism evidence="2 3">
    <name type="scientific">Brassica oleracea var. oleracea</name>
    <dbReference type="NCBI Taxonomy" id="109376"/>
    <lineage>
        <taxon>Eukaryota</taxon>
        <taxon>Viridiplantae</taxon>
        <taxon>Streptophyta</taxon>
        <taxon>Embryophyta</taxon>
        <taxon>Tracheophyta</taxon>
        <taxon>Spermatophyta</taxon>
        <taxon>Magnoliopsida</taxon>
        <taxon>eudicotyledons</taxon>
        <taxon>Gunneridae</taxon>
        <taxon>Pentapetalae</taxon>
        <taxon>rosids</taxon>
        <taxon>malvids</taxon>
        <taxon>Brassicales</taxon>
        <taxon>Brassicaceae</taxon>
        <taxon>Brassiceae</taxon>
        <taxon>Brassica</taxon>
    </lineage>
</organism>
<evidence type="ECO:0000256" key="1">
    <source>
        <dbReference type="SAM" id="Phobius"/>
    </source>
</evidence>
<dbReference type="Gramene" id="Bo7g118060.1">
    <property type="protein sequence ID" value="Bo7g118060.1"/>
    <property type="gene ID" value="Bo7g118060"/>
</dbReference>
<protein>
    <submittedName>
        <fullName evidence="2">Uncharacterized protein</fullName>
    </submittedName>
</protein>
<keyword evidence="1" id="KW-0472">Membrane</keyword>
<dbReference type="Proteomes" id="UP000032141">
    <property type="component" value="Chromosome C7"/>
</dbReference>
<keyword evidence="3" id="KW-1185">Reference proteome</keyword>
<proteinExistence type="predicted"/>
<sequence length="77" mass="9133">YPLFPYYSFQLIFFVFIVISRSFCYVNVLESFRFRSSEFQLSIHRSITYRHGSSCSDLIHGVRRILAAEISEDRLNS</sequence>
<keyword evidence="1" id="KW-1133">Transmembrane helix</keyword>
<reference evidence="2 3" key="1">
    <citation type="journal article" date="2014" name="Genome Biol.">
        <title>Transcriptome and methylome profiling reveals relics of genome dominance in the mesopolyploid Brassica oleracea.</title>
        <authorList>
            <person name="Parkin I.A."/>
            <person name="Koh C."/>
            <person name="Tang H."/>
            <person name="Robinson S.J."/>
            <person name="Kagale S."/>
            <person name="Clarke W.E."/>
            <person name="Town C.D."/>
            <person name="Nixon J."/>
            <person name="Krishnakumar V."/>
            <person name="Bidwell S.L."/>
            <person name="Denoeud F."/>
            <person name="Belcram H."/>
            <person name="Links M.G."/>
            <person name="Just J."/>
            <person name="Clarke C."/>
            <person name="Bender T."/>
            <person name="Huebert T."/>
            <person name="Mason A.S."/>
            <person name="Pires J.C."/>
            <person name="Barker G."/>
            <person name="Moore J."/>
            <person name="Walley P.G."/>
            <person name="Manoli S."/>
            <person name="Batley J."/>
            <person name="Edwards D."/>
            <person name="Nelson M.N."/>
            <person name="Wang X."/>
            <person name="Paterson A.H."/>
            <person name="King G."/>
            <person name="Bancroft I."/>
            <person name="Chalhoub B."/>
            <person name="Sharpe A.G."/>
        </authorList>
    </citation>
    <scope>NUCLEOTIDE SEQUENCE</scope>
    <source>
        <strain evidence="2 3">cv. TO1000</strain>
    </source>
</reference>
<evidence type="ECO:0000313" key="3">
    <source>
        <dbReference type="Proteomes" id="UP000032141"/>
    </source>
</evidence>
<accession>A0A0D3DI08</accession>
<feature type="transmembrane region" description="Helical" evidence="1">
    <location>
        <begin position="6"/>
        <end position="28"/>
    </location>
</feature>
<dbReference type="EnsemblPlants" id="Bo7g118060.1">
    <property type="protein sequence ID" value="Bo7g118060.1"/>
    <property type="gene ID" value="Bo7g118060"/>
</dbReference>
<dbReference type="AlphaFoldDB" id="A0A0D3DI08"/>
<evidence type="ECO:0000313" key="2">
    <source>
        <dbReference type="EnsemblPlants" id="Bo7g118060.1"/>
    </source>
</evidence>